<evidence type="ECO:0000259" key="3">
    <source>
        <dbReference type="Pfam" id="PF13505"/>
    </source>
</evidence>
<protein>
    <submittedName>
        <fullName evidence="4">Outer membrane beta-barrel protein</fullName>
    </submittedName>
</protein>
<dbReference type="RefSeq" id="WP_199386781.1">
    <property type="nucleotide sequence ID" value="NZ_JAEMHM010000026.1"/>
</dbReference>
<dbReference type="InterPro" id="IPR027385">
    <property type="entry name" value="Beta-barrel_OMP"/>
</dbReference>
<feature type="signal peptide" evidence="2">
    <location>
        <begin position="1"/>
        <end position="23"/>
    </location>
</feature>
<evidence type="ECO:0000313" key="5">
    <source>
        <dbReference type="Proteomes" id="UP000636888"/>
    </source>
</evidence>
<organism evidence="4 5">
    <name type="scientific">Geomesophilobacter sediminis</name>
    <dbReference type="NCBI Taxonomy" id="2798584"/>
    <lineage>
        <taxon>Bacteria</taxon>
        <taxon>Pseudomonadati</taxon>
        <taxon>Thermodesulfobacteriota</taxon>
        <taxon>Desulfuromonadia</taxon>
        <taxon>Geobacterales</taxon>
        <taxon>Geobacteraceae</taxon>
        <taxon>Geomesophilobacter</taxon>
    </lineage>
</organism>
<proteinExistence type="predicted"/>
<gene>
    <name evidence="4" type="ORF">JFN93_23250</name>
</gene>
<dbReference type="PROSITE" id="PS51257">
    <property type="entry name" value="PROKAR_LIPOPROTEIN"/>
    <property type="match status" value="1"/>
</dbReference>
<reference evidence="4" key="1">
    <citation type="submission" date="2020-12" db="EMBL/GenBank/DDBJ databases">
        <title>Geomonas sp. Red875, isolated from river sediment.</title>
        <authorList>
            <person name="Xu Z."/>
            <person name="Zhang Z."/>
            <person name="Masuda Y."/>
            <person name="Itoh H."/>
            <person name="Senoo K."/>
        </authorList>
    </citation>
    <scope>NUCLEOTIDE SEQUENCE</scope>
    <source>
        <strain evidence="4">Red875</strain>
    </source>
</reference>
<dbReference type="Gene3D" id="2.40.160.20">
    <property type="match status" value="1"/>
</dbReference>
<dbReference type="InterPro" id="IPR011250">
    <property type="entry name" value="OMP/PagP_B-barrel"/>
</dbReference>
<dbReference type="Pfam" id="PF13505">
    <property type="entry name" value="OMP_b-brl"/>
    <property type="match status" value="1"/>
</dbReference>
<evidence type="ECO:0000256" key="1">
    <source>
        <dbReference type="ARBA" id="ARBA00022729"/>
    </source>
</evidence>
<evidence type="ECO:0000313" key="4">
    <source>
        <dbReference type="EMBL" id="MBJ6727643.1"/>
    </source>
</evidence>
<evidence type="ECO:0000256" key="2">
    <source>
        <dbReference type="SAM" id="SignalP"/>
    </source>
</evidence>
<dbReference type="EMBL" id="JAEMHM010000026">
    <property type="protein sequence ID" value="MBJ6727643.1"/>
    <property type="molecule type" value="Genomic_DNA"/>
</dbReference>
<name>A0A8J7M2P3_9BACT</name>
<dbReference type="AlphaFoldDB" id="A0A8J7M2P3"/>
<keyword evidence="1 2" id="KW-0732">Signal</keyword>
<sequence>MRIKTAALITAAFLLMVASCAWAKEGDQTIEGTFNYGTEAFNDLGNQYGVTAGYGFEFRDRWQARADLSYYRTSTATMGATLTGIRVPLDLGLRYLIPLPKVNKELTAFGQGGVEISVDDWRPAVGAARTSDTRFGAVIGGGAEYALDPQFGAVVNVQYHVIEDGYLSAGIGMAYHF</sequence>
<feature type="chain" id="PRO_5035164285" evidence="2">
    <location>
        <begin position="24"/>
        <end position="177"/>
    </location>
</feature>
<dbReference type="Proteomes" id="UP000636888">
    <property type="component" value="Unassembled WGS sequence"/>
</dbReference>
<dbReference type="SUPFAM" id="SSF56925">
    <property type="entry name" value="OMPA-like"/>
    <property type="match status" value="1"/>
</dbReference>
<comment type="caution">
    <text evidence="4">The sequence shown here is derived from an EMBL/GenBank/DDBJ whole genome shotgun (WGS) entry which is preliminary data.</text>
</comment>
<keyword evidence="5" id="KW-1185">Reference proteome</keyword>
<feature type="domain" description="Outer membrane protein beta-barrel" evidence="3">
    <location>
        <begin position="10"/>
        <end position="177"/>
    </location>
</feature>
<accession>A0A8J7M2P3</accession>